<dbReference type="InterPro" id="IPR036179">
    <property type="entry name" value="Ig-like_dom_sf"/>
</dbReference>
<evidence type="ECO:0000256" key="6">
    <source>
        <dbReference type="ARBA" id="ARBA00023319"/>
    </source>
</evidence>
<gene>
    <name evidence="12 13" type="primary">adamtsl3</name>
</gene>
<feature type="compositionally biased region" description="Polar residues" evidence="8">
    <location>
        <begin position="1111"/>
        <end position="1120"/>
    </location>
</feature>
<evidence type="ECO:0000313" key="12">
    <source>
        <dbReference type="RefSeq" id="XP_031425571.1"/>
    </source>
</evidence>
<evidence type="ECO:0000313" key="11">
    <source>
        <dbReference type="Proteomes" id="UP000515152"/>
    </source>
</evidence>
<dbReference type="Pfam" id="PF19030">
    <property type="entry name" value="TSP1_ADAMTS"/>
    <property type="match status" value="12"/>
</dbReference>
<feature type="disulfide bond" evidence="7">
    <location>
        <begin position="114"/>
        <end position="120"/>
    </location>
</feature>
<evidence type="ECO:0000256" key="3">
    <source>
        <dbReference type="ARBA" id="ARBA00022729"/>
    </source>
</evidence>
<feature type="domain" description="Ig-like" evidence="9">
    <location>
        <begin position="911"/>
        <end position="993"/>
    </location>
</feature>
<evidence type="ECO:0000259" key="10">
    <source>
        <dbReference type="PROSITE" id="PS50900"/>
    </source>
</evidence>
<keyword evidence="11" id="KW-1185">Reference proteome</keyword>
<dbReference type="Proteomes" id="UP000515152">
    <property type="component" value="Chromosome 6"/>
</dbReference>
<evidence type="ECO:0000313" key="13">
    <source>
        <dbReference type="RefSeq" id="XP_031425572.1"/>
    </source>
</evidence>
<keyword evidence="4" id="KW-0677">Repeat</keyword>
<dbReference type="InterPro" id="IPR007110">
    <property type="entry name" value="Ig-like_dom"/>
</dbReference>
<dbReference type="OrthoDB" id="5948003at2759"/>
<dbReference type="Gene3D" id="2.20.100.10">
    <property type="entry name" value="Thrombospondin type-1 (TSP1) repeat"/>
    <property type="match status" value="12"/>
</dbReference>
<dbReference type="InterPro" id="IPR003598">
    <property type="entry name" value="Ig_sub2"/>
</dbReference>
<evidence type="ECO:0000256" key="5">
    <source>
        <dbReference type="ARBA" id="ARBA00023157"/>
    </source>
</evidence>
<dbReference type="InterPro" id="IPR010909">
    <property type="entry name" value="PLAC"/>
</dbReference>
<dbReference type="SMART" id="SM00409">
    <property type="entry name" value="IG"/>
    <property type="match status" value="4"/>
</dbReference>
<keyword evidence="6" id="KW-0393">Immunoglobulin domain</keyword>
<evidence type="ECO:0000256" key="2">
    <source>
        <dbReference type="ARBA" id="ARBA00022525"/>
    </source>
</evidence>
<dbReference type="GeneTree" id="ENSGT00940000158143"/>
<dbReference type="PROSITE" id="PS50092">
    <property type="entry name" value="TSP1"/>
    <property type="match status" value="13"/>
</dbReference>
<feature type="compositionally biased region" description="Basic and acidic residues" evidence="8">
    <location>
        <begin position="1142"/>
        <end position="1160"/>
    </location>
</feature>
<feature type="domain" description="PLAC" evidence="10">
    <location>
        <begin position="1747"/>
        <end position="1784"/>
    </location>
</feature>
<evidence type="ECO:0000256" key="4">
    <source>
        <dbReference type="ARBA" id="ARBA00022737"/>
    </source>
</evidence>
<evidence type="ECO:0000259" key="9">
    <source>
        <dbReference type="PROSITE" id="PS50835"/>
    </source>
</evidence>
<dbReference type="PANTHER" id="PTHR13723:SF169">
    <property type="entry name" value="ADAMTS-LIKE PROTEIN 3"/>
    <property type="match status" value="1"/>
</dbReference>
<dbReference type="InterPro" id="IPR013273">
    <property type="entry name" value="ADAMTS/ADAMTS-like"/>
</dbReference>
<protein>
    <submittedName>
        <fullName evidence="12 13">ADAMTS-like protein 3</fullName>
    </submittedName>
</protein>
<sequence length="1787" mass="197620">MLINTLVGNREVTLGHMMFLTWIYLVVSLTSTTAQTGASQSQAAYFLPEFALSPQGSFLEDTTGEQLLTYRSDDQASRSTRSDEDRDAGWDAWGTWSECSRTCGGGASYSLRRCLNGGNCEGRNIRYRTCSNMDCPKESGDFRAQQCSAHNDIKYQGLTHEWVPVINDPVSPCALKCQARGKNLVLELAPKVLDGTRCRTDSFDMCISGICQEVGCDRQLGSNAKEDNCGVCAGDGSTCRLVRGQTLSHVSPDEPVKTMIEIPLGSRNLRITAKGPDVIILEAQTAQGRREEHVLSSPGWHVLGNTSVEFQRAPDRQTLRSPGPLAADFTIKVRYAAPRDTVLQFVFYQPIRYQWRETDFFPCSVTCGGGYQLNSAECTDIRSGAVLPEHHCESYPENTKPKPKLKECNMEPCPESDGFKEVMPYDHFQPLPRWEQNPWTMCSVSCGGGTQERSVVCVEEDVHGQFTQVEEWKCTHSPRPVTKQTCNAFGCPQWKAMEWSQCTVTCGRGLRYRVVLCIDHRGQHTGGCNARLKPHVKEDCLVPIACHKPRESLPVEAKLPWLKQAHELEEPKAASEEPTFIPGPWSSCSTSCGLGFQRRWVKCRVLLTFTRAEVDLPDEECDEDKPPVQRLCELEPCTGSPAPPQGRDGQHGPQWGYRKFSPCSKSCGGGTQTFVARCLSGGVVVNAALCDSASRPRVMMRVCNPEPCGMRWEVSQWSRCSATCGVGLQIRKVLCVLQGDKEMPDKNCREPKPSEVQACNQVDCPPAWETEDWQKCSHTCGGGRQSRKVYCKQRLGSGSFQKLKDVACKGVKPVAHRPCATDDCLTPRLDGGEWSKCSVTCGSGVQRREAVCHRQTPSGHQVTLSRAVCSGMTPPPLIRSCRMGPCKKDLPPARICPTIPRDRRTYIQIRPEKRLHFTVGGGAYLLPKTSVVIKCPVQHSFKSAIRWLKDGRDLPSSKRIGITKSGALRIYNLEAKDIGVYRCVAHTATARFTLKLISSDNKILQHPEGKRFTENADDPEAALGKDWWLPRCLVDNYLFPNWQQYSEFYLPEGQAQGTGSLQTLGNSVLISRGGQGPVIQLPDRRLEASVAHGALSLLPAHYRELINNITSPEQNTSATDKLSARHNHKFSEDPSGPGSTRKKGEGPGETGGPRDKHQDRTANSSERATDKDSKSPRKAAITRPEQHGPLMSFQRDVRMYIGRVAYLTNATRSLSLLCHVHGTPQPTVSWTKDGAPLLYRERVLWQDAEGLHIYKPGLEDVGLYRCTATNQLGSDSESSQLQLAEYPKIGLSWRNVSDLSNGALSAVVGGWVRARVGANITLDCPVTGVPQPTVSWHKKEGPLNGNAQLLFNSSLLLQNITLQNYGTYSCVAANPIGKSAASSHLHVSGATQALSEHHATHATHATHTSAPKEGARKRVLMASRIGTRAMVRPGDILRIGCPVVPNHRKAIKWYFQNQTLEETLGLRHRMLVGGRILEVNTLHGTFDGHYRCQTQTDSQLLSAWVNISIEEFTWQMGDWSVCSATCGSRGVQARRLRCISPEGREVPPPTCHHLPRPATSPRACNVKDCPASWVSTGWSRCSSSCGRGFRQRQVSCQQAEASGTVRILPPSSCAATARPIDREDCTMDTCAEWVTSPWGQCTGRCLGPGLATQSRTVMCKHLNSSSSPGTSCDPKDRPLSAQNCSSDACDVHWRVWPWRLCTVACGSGFQSRRVECVHRSTNKTLADQHCTWQRRPVSWQHCNITSCSSECKDRTHYCAVVKRLQLCQVDLYRQKCCESCSVDTHPI</sequence>
<reference evidence="12 13" key="1">
    <citation type="submission" date="2025-04" db="UniProtKB">
        <authorList>
            <consortium name="RefSeq"/>
        </authorList>
    </citation>
    <scope>IDENTIFICATION</scope>
</reference>
<feature type="region of interest" description="Disordered" evidence="8">
    <location>
        <begin position="1395"/>
        <end position="1416"/>
    </location>
</feature>
<dbReference type="FunFam" id="2.60.40.10:FF:000032">
    <property type="entry name" value="palladin isoform X1"/>
    <property type="match status" value="1"/>
</dbReference>
<feature type="domain" description="Ig-like" evidence="9">
    <location>
        <begin position="1411"/>
        <end position="1502"/>
    </location>
</feature>
<dbReference type="InterPro" id="IPR013783">
    <property type="entry name" value="Ig-like_fold"/>
</dbReference>
<dbReference type="GO" id="GO:0031012">
    <property type="term" value="C:extracellular matrix"/>
    <property type="evidence" value="ECO:0007669"/>
    <property type="project" value="TreeGrafter"/>
</dbReference>
<feature type="domain" description="Ig-like" evidence="9">
    <location>
        <begin position="1176"/>
        <end position="1284"/>
    </location>
</feature>
<evidence type="ECO:0000256" key="8">
    <source>
        <dbReference type="SAM" id="MobiDB-lite"/>
    </source>
</evidence>
<dbReference type="Gene3D" id="2.60.120.830">
    <property type="match status" value="1"/>
</dbReference>
<dbReference type="Pfam" id="PF19236">
    <property type="entry name" value="ADAMTS_CR_3"/>
    <property type="match status" value="1"/>
</dbReference>
<keyword evidence="2" id="KW-0964">Secreted</keyword>
<feature type="region of interest" description="Disordered" evidence="8">
    <location>
        <begin position="1111"/>
        <end position="1190"/>
    </location>
</feature>
<organism evidence="11 12">
    <name type="scientific">Clupea harengus</name>
    <name type="common">Atlantic herring</name>
    <dbReference type="NCBI Taxonomy" id="7950"/>
    <lineage>
        <taxon>Eukaryota</taxon>
        <taxon>Metazoa</taxon>
        <taxon>Chordata</taxon>
        <taxon>Craniata</taxon>
        <taxon>Vertebrata</taxon>
        <taxon>Euteleostomi</taxon>
        <taxon>Actinopterygii</taxon>
        <taxon>Neopterygii</taxon>
        <taxon>Teleostei</taxon>
        <taxon>Clupei</taxon>
        <taxon>Clupeiformes</taxon>
        <taxon>Clupeoidei</taxon>
        <taxon>Clupeidae</taxon>
        <taxon>Clupea</taxon>
    </lineage>
</organism>
<dbReference type="PROSITE" id="PS50900">
    <property type="entry name" value="PLAC"/>
    <property type="match status" value="1"/>
</dbReference>
<accession>A0A6P8FPT5</accession>
<dbReference type="RefSeq" id="XP_031425571.1">
    <property type="nucleotide sequence ID" value="XM_031569711.2"/>
</dbReference>
<dbReference type="Pfam" id="PF07679">
    <property type="entry name" value="I-set"/>
    <property type="match status" value="3"/>
</dbReference>
<dbReference type="InterPro" id="IPR036383">
    <property type="entry name" value="TSP1_rpt_sf"/>
</dbReference>
<dbReference type="PANTHER" id="PTHR13723">
    <property type="entry name" value="ADAMTS A DISINTEGRIN AND METALLOPROTEASE WITH THROMBOSPONDIN MOTIFS PROTEASE"/>
    <property type="match status" value="1"/>
</dbReference>
<dbReference type="SMART" id="SM00209">
    <property type="entry name" value="TSP1"/>
    <property type="match status" value="13"/>
</dbReference>
<dbReference type="InterPro" id="IPR013098">
    <property type="entry name" value="Ig_I-set"/>
</dbReference>
<dbReference type="GO" id="GO:0030198">
    <property type="term" value="P:extracellular matrix organization"/>
    <property type="evidence" value="ECO:0007669"/>
    <property type="project" value="InterPro"/>
</dbReference>
<dbReference type="CTD" id="57188"/>
<feature type="domain" description="Ig-like" evidence="9">
    <location>
        <begin position="1287"/>
        <end position="1388"/>
    </location>
</feature>
<dbReference type="FunFam" id="2.20.100.10:FF:000009">
    <property type="entry name" value="ADAMTS-like protein 3 isoform A"/>
    <property type="match status" value="1"/>
</dbReference>
<dbReference type="KEGG" id="char:105891087"/>
<evidence type="ECO:0000256" key="1">
    <source>
        <dbReference type="ARBA" id="ARBA00004613"/>
    </source>
</evidence>
<dbReference type="FunFam" id="2.20.100.10:FF:000005">
    <property type="entry name" value="ADAM metallopeptidase with thrombospondin type 1 motif 9"/>
    <property type="match status" value="1"/>
</dbReference>
<dbReference type="PRINTS" id="PR01857">
    <property type="entry name" value="ADAMTSFAMILY"/>
</dbReference>
<dbReference type="InterPro" id="IPR003599">
    <property type="entry name" value="Ig_sub"/>
</dbReference>
<dbReference type="Gene3D" id="2.60.40.10">
    <property type="entry name" value="Immunoglobulins"/>
    <property type="match status" value="3"/>
</dbReference>
<proteinExistence type="predicted"/>
<feature type="disulfide bond" evidence="7">
    <location>
        <begin position="99"/>
        <end position="130"/>
    </location>
</feature>
<dbReference type="RefSeq" id="XP_031425572.1">
    <property type="nucleotide sequence ID" value="XM_031569712.2"/>
</dbReference>
<dbReference type="SUPFAM" id="SSF48726">
    <property type="entry name" value="Immunoglobulin"/>
    <property type="match status" value="4"/>
</dbReference>
<dbReference type="FunFam" id="2.20.100.10:FF:000025">
    <property type="entry name" value="ADAMTS like 1"/>
    <property type="match status" value="1"/>
</dbReference>
<dbReference type="GeneID" id="105891087"/>
<dbReference type="InterPro" id="IPR045371">
    <property type="entry name" value="ADAMTS_CR_3"/>
</dbReference>
<dbReference type="InterPro" id="IPR050439">
    <property type="entry name" value="ADAMTS_ADAMTS-like"/>
</dbReference>
<dbReference type="SUPFAM" id="SSF82895">
    <property type="entry name" value="TSP-1 type 1 repeat"/>
    <property type="match status" value="12"/>
</dbReference>
<comment type="subcellular location">
    <subcellularLocation>
        <location evidence="1">Secreted</location>
    </subcellularLocation>
</comment>
<dbReference type="PROSITE" id="PS50835">
    <property type="entry name" value="IG_LIKE"/>
    <property type="match status" value="4"/>
</dbReference>
<dbReference type="GO" id="GO:0005576">
    <property type="term" value="C:extracellular region"/>
    <property type="evidence" value="ECO:0007669"/>
    <property type="project" value="UniProtKB-SubCell"/>
</dbReference>
<feature type="disulfide bond" evidence="7">
    <location>
        <begin position="103"/>
        <end position="135"/>
    </location>
</feature>
<dbReference type="Pfam" id="PF00090">
    <property type="entry name" value="TSP_1"/>
    <property type="match status" value="1"/>
</dbReference>
<dbReference type="SMART" id="SM00408">
    <property type="entry name" value="IGc2"/>
    <property type="match status" value="4"/>
</dbReference>
<evidence type="ECO:0000256" key="7">
    <source>
        <dbReference type="PIRSR" id="PIRSR613273-3"/>
    </source>
</evidence>
<dbReference type="Pfam" id="PF08686">
    <property type="entry name" value="PLAC"/>
    <property type="match status" value="1"/>
</dbReference>
<keyword evidence="3" id="KW-0732">Signal</keyword>
<name>A0A6P8FPT5_CLUHA</name>
<keyword evidence="5 7" id="KW-1015">Disulfide bond</keyword>
<dbReference type="InterPro" id="IPR000884">
    <property type="entry name" value="TSP1_rpt"/>
</dbReference>